<feature type="compositionally biased region" description="Basic and acidic residues" evidence="2">
    <location>
        <begin position="276"/>
        <end position="301"/>
    </location>
</feature>
<dbReference type="EMBL" id="LWDD02002439">
    <property type="protein sequence ID" value="KAE8240822.1"/>
    <property type="molecule type" value="Genomic_DNA"/>
</dbReference>
<feature type="compositionally biased region" description="Acidic residues" evidence="2">
    <location>
        <begin position="313"/>
        <end position="326"/>
    </location>
</feature>
<evidence type="ECO:0000313" key="4">
    <source>
        <dbReference type="EMBL" id="KAE8240822.1"/>
    </source>
</evidence>
<name>A0A8T8SIR8_9BASI</name>
<dbReference type="InterPro" id="IPR036397">
    <property type="entry name" value="RNaseH_sf"/>
</dbReference>
<evidence type="ECO:0000313" key="5">
    <source>
        <dbReference type="Proteomes" id="UP000077671"/>
    </source>
</evidence>
<reference evidence="4" key="2">
    <citation type="journal article" date="2019" name="IMA Fungus">
        <title>Genome sequencing and comparison of five Tilletia species to identify candidate genes for the detection of regulated species infecting wheat.</title>
        <authorList>
            <person name="Nguyen H.D.T."/>
            <person name="Sultana T."/>
            <person name="Kesanakurti P."/>
            <person name="Hambleton S."/>
        </authorList>
    </citation>
    <scope>NUCLEOTIDE SEQUENCE</scope>
    <source>
        <strain evidence="4">DAOMC 238032</strain>
    </source>
</reference>
<feature type="region of interest" description="Disordered" evidence="2">
    <location>
        <begin position="276"/>
        <end position="352"/>
    </location>
</feature>
<organism evidence="4 5">
    <name type="scientific">Tilletia caries</name>
    <name type="common">wheat bunt fungus</name>
    <dbReference type="NCBI Taxonomy" id="13290"/>
    <lineage>
        <taxon>Eukaryota</taxon>
        <taxon>Fungi</taxon>
        <taxon>Dikarya</taxon>
        <taxon>Basidiomycota</taxon>
        <taxon>Ustilaginomycotina</taxon>
        <taxon>Exobasidiomycetes</taxon>
        <taxon>Tilletiales</taxon>
        <taxon>Tilletiaceae</taxon>
        <taxon>Tilletia</taxon>
    </lineage>
</organism>
<feature type="non-terminal residue" evidence="4">
    <location>
        <position position="1"/>
    </location>
</feature>
<dbReference type="GO" id="GO:0015074">
    <property type="term" value="P:DNA integration"/>
    <property type="evidence" value="ECO:0007669"/>
    <property type="project" value="InterPro"/>
</dbReference>
<accession>A0A8T8SIR8</accession>
<sequence>LSRYPQLTTLAGKFVKIITDNGANYVSPAFSEMLADLGIIHELAPVGAPRHKAIIERFFRSFNTFLIDKLPGATLDPTKLRQLGIDPAASATVTITELHELIGEFLFLYHISHHSGIDAVPLQRWTASMKIHGRDMILDRRTVDIVTGVTVYKKRITANGGVRMFGMTWKGINLPKVTDRLGLTEPHRKRLDGTVAYTANIKYNPEDLLFVQVSVGDEWIELENTQREYAANLTLWQHKQIQAWAKRQSLEFNSEEERLEARNDLNCMIQFAEADPRHDGMGPIIDHKPAVTERQDTDRKPSRPSKAKKADPDIGDSEDEEAEGTDGEAHRPIQMPLVDISHCDDSDFEEYA</sequence>
<dbReference type="GO" id="GO:0003723">
    <property type="term" value="F:RNA binding"/>
    <property type="evidence" value="ECO:0007669"/>
    <property type="project" value="UniProtKB-KW"/>
</dbReference>
<protein>
    <recommendedName>
        <fullName evidence="3">Integrase catalytic domain-containing protein</fullName>
    </recommendedName>
</protein>
<keyword evidence="1" id="KW-0694">RNA-binding</keyword>
<comment type="caution">
    <text evidence="4">The sequence shown here is derived from an EMBL/GenBank/DDBJ whole genome shotgun (WGS) entry which is preliminary data.</text>
</comment>
<dbReference type="SUPFAM" id="SSF53098">
    <property type="entry name" value="Ribonuclease H-like"/>
    <property type="match status" value="1"/>
</dbReference>
<evidence type="ECO:0000256" key="2">
    <source>
        <dbReference type="SAM" id="MobiDB-lite"/>
    </source>
</evidence>
<dbReference type="Gene3D" id="3.30.420.10">
    <property type="entry name" value="Ribonuclease H-like superfamily/Ribonuclease H"/>
    <property type="match status" value="1"/>
</dbReference>
<reference evidence="4" key="1">
    <citation type="submission" date="2016-04" db="EMBL/GenBank/DDBJ databases">
        <authorList>
            <person name="Nguyen H.D."/>
            <person name="Kesanakurti P."/>
            <person name="Cullis J."/>
            <person name="Levesque C.A."/>
            <person name="Hambleton S."/>
        </authorList>
    </citation>
    <scope>NUCLEOTIDE SEQUENCE</scope>
    <source>
        <strain evidence="4">DAOMC 238032</strain>
    </source>
</reference>
<dbReference type="InterPro" id="IPR012337">
    <property type="entry name" value="RNaseH-like_sf"/>
</dbReference>
<feature type="domain" description="Integrase catalytic" evidence="3">
    <location>
        <begin position="1"/>
        <end position="129"/>
    </location>
</feature>
<dbReference type="PROSITE" id="PS50994">
    <property type="entry name" value="INTEGRASE"/>
    <property type="match status" value="1"/>
</dbReference>
<evidence type="ECO:0000259" key="3">
    <source>
        <dbReference type="PROSITE" id="PS50994"/>
    </source>
</evidence>
<evidence type="ECO:0000256" key="1">
    <source>
        <dbReference type="ARBA" id="ARBA00022884"/>
    </source>
</evidence>
<dbReference type="InterPro" id="IPR001584">
    <property type="entry name" value="Integrase_cat-core"/>
</dbReference>
<dbReference type="GO" id="GO:0005634">
    <property type="term" value="C:nucleus"/>
    <property type="evidence" value="ECO:0007669"/>
    <property type="project" value="UniProtKB-ARBA"/>
</dbReference>
<gene>
    <name evidence="4" type="ORF">A4X03_0g8325</name>
</gene>
<dbReference type="AlphaFoldDB" id="A0A8T8SIR8"/>
<proteinExistence type="predicted"/>
<dbReference type="Proteomes" id="UP000077671">
    <property type="component" value="Unassembled WGS sequence"/>
</dbReference>